<dbReference type="Proteomes" id="UP001261666">
    <property type="component" value="Unassembled WGS sequence"/>
</dbReference>
<protein>
    <submittedName>
        <fullName evidence="1">Uncharacterized protein</fullName>
    </submittedName>
</protein>
<proteinExistence type="predicted"/>
<organism evidence="1 2">
    <name type="scientific">Nocardioides zeae</name>
    <dbReference type="NCBI Taxonomy" id="1457234"/>
    <lineage>
        <taxon>Bacteria</taxon>
        <taxon>Bacillati</taxon>
        <taxon>Actinomycetota</taxon>
        <taxon>Actinomycetes</taxon>
        <taxon>Propionibacteriales</taxon>
        <taxon>Nocardioidaceae</taxon>
        <taxon>Nocardioides</taxon>
    </lineage>
</organism>
<evidence type="ECO:0000313" key="1">
    <source>
        <dbReference type="EMBL" id="MDR6211495.1"/>
    </source>
</evidence>
<evidence type="ECO:0000313" key="2">
    <source>
        <dbReference type="Proteomes" id="UP001261666"/>
    </source>
</evidence>
<comment type="caution">
    <text evidence="1">The sequence shown here is derived from an EMBL/GenBank/DDBJ whole genome shotgun (WGS) entry which is preliminary data.</text>
</comment>
<gene>
    <name evidence="1" type="ORF">QE364_003219</name>
</gene>
<dbReference type="EMBL" id="JAVIZJ010000009">
    <property type="protein sequence ID" value="MDR6211495.1"/>
    <property type="molecule type" value="Genomic_DNA"/>
</dbReference>
<sequence length="165" mass="18003">MSPRAGLALNLAFAAAAVLCAVNGWWVPLLVLLVVQYGVWFLRVRSRGSRAGAAPTSPRREPFLWPRSPQDLAEQIFVELVADHDPDGDPDHPLHIEFDDEVAHDHEALVAALAEDVAHAPGVAYADHLDREVIGVQGALTAPQLRRWVDDWIATNVRCGVVPEG</sequence>
<accession>A0ACC6ILG0</accession>
<name>A0ACC6ILG0_9ACTN</name>
<reference evidence="1" key="1">
    <citation type="submission" date="2023-08" db="EMBL/GenBank/DDBJ databases">
        <title>Functional and genomic diversity of the sorghum phyllosphere microbiome.</title>
        <authorList>
            <person name="Shade A."/>
        </authorList>
    </citation>
    <scope>NUCLEOTIDE SEQUENCE</scope>
    <source>
        <strain evidence="1">SORGH_AS_0885</strain>
    </source>
</reference>
<keyword evidence="2" id="KW-1185">Reference proteome</keyword>